<name>A0A9W6HY90_9ACTN</name>
<dbReference type="InterPro" id="IPR013325">
    <property type="entry name" value="RNA_pol_sigma_r2"/>
</dbReference>
<reference evidence="8" key="1">
    <citation type="journal article" date="2014" name="Int. J. Syst. Evol. Microbiol.">
        <title>Complete genome sequence of Corynebacterium casei LMG S-19264T (=DSM 44701T), isolated from a smear-ripened cheese.</title>
        <authorList>
            <consortium name="US DOE Joint Genome Institute (JGI-PGF)"/>
            <person name="Walter F."/>
            <person name="Albersmeier A."/>
            <person name="Kalinowski J."/>
            <person name="Ruckert C."/>
        </authorList>
    </citation>
    <scope>NUCLEOTIDE SEQUENCE</scope>
    <source>
        <strain evidence="8">VKM Ac-2007</strain>
    </source>
</reference>
<organism evidence="8 9">
    <name type="scientific">Streptosporangium carneum</name>
    <dbReference type="NCBI Taxonomy" id="47481"/>
    <lineage>
        <taxon>Bacteria</taxon>
        <taxon>Bacillati</taxon>
        <taxon>Actinomycetota</taxon>
        <taxon>Actinomycetes</taxon>
        <taxon>Streptosporangiales</taxon>
        <taxon>Streptosporangiaceae</taxon>
        <taxon>Streptosporangium</taxon>
    </lineage>
</organism>
<dbReference type="AlphaFoldDB" id="A0A9W6HY90"/>
<dbReference type="InterPro" id="IPR013324">
    <property type="entry name" value="RNA_pol_sigma_r3/r4-like"/>
</dbReference>
<evidence type="ECO:0000256" key="1">
    <source>
        <dbReference type="ARBA" id="ARBA00010641"/>
    </source>
</evidence>
<dbReference type="InterPro" id="IPR014284">
    <property type="entry name" value="RNA_pol_sigma-70_dom"/>
</dbReference>
<gene>
    <name evidence="8" type="ORF">GCM10017600_19260</name>
</gene>
<feature type="domain" description="RNA polymerase sigma factor 70 region 4 type 2" evidence="7">
    <location>
        <begin position="110"/>
        <end position="162"/>
    </location>
</feature>
<feature type="domain" description="RNA polymerase sigma-70 region 2" evidence="6">
    <location>
        <begin position="19"/>
        <end position="82"/>
    </location>
</feature>
<evidence type="ECO:0000256" key="3">
    <source>
        <dbReference type="ARBA" id="ARBA00023082"/>
    </source>
</evidence>
<evidence type="ECO:0000313" key="8">
    <source>
        <dbReference type="EMBL" id="GLK08521.1"/>
    </source>
</evidence>
<evidence type="ECO:0000259" key="6">
    <source>
        <dbReference type="Pfam" id="PF04542"/>
    </source>
</evidence>
<keyword evidence="5" id="KW-0804">Transcription</keyword>
<dbReference type="InterPro" id="IPR036388">
    <property type="entry name" value="WH-like_DNA-bd_sf"/>
</dbReference>
<comment type="similarity">
    <text evidence="1">Belongs to the sigma-70 factor family. ECF subfamily.</text>
</comment>
<dbReference type="RefSeq" id="WP_271216996.1">
    <property type="nucleotide sequence ID" value="NZ_BAAAVD010000064.1"/>
</dbReference>
<evidence type="ECO:0000256" key="2">
    <source>
        <dbReference type="ARBA" id="ARBA00023015"/>
    </source>
</evidence>
<dbReference type="EMBL" id="BSEV01000002">
    <property type="protein sequence ID" value="GLK08521.1"/>
    <property type="molecule type" value="Genomic_DNA"/>
</dbReference>
<keyword evidence="4" id="KW-0238">DNA-binding</keyword>
<dbReference type="Gene3D" id="1.10.1740.10">
    <property type="match status" value="1"/>
</dbReference>
<dbReference type="SUPFAM" id="SSF88946">
    <property type="entry name" value="Sigma2 domain of RNA polymerase sigma factors"/>
    <property type="match status" value="1"/>
</dbReference>
<evidence type="ECO:0000313" key="9">
    <source>
        <dbReference type="Proteomes" id="UP001143474"/>
    </source>
</evidence>
<keyword evidence="9" id="KW-1185">Reference proteome</keyword>
<dbReference type="SUPFAM" id="SSF88659">
    <property type="entry name" value="Sigma3 and sigma4 domains of RNA polymerase sigma factors"/>
    <property type="match status" value="1"/>
</dbReference>
<reference evidence="8" key="2">
    <citation type="submission" date="2023-01" db="EMBL/GenBank/DDBJ databases">
        <authorList>
            <person name="Sun Q."/>
            <person name="Evtushenko L."/>
        </authorList>
    </citation>
    <scope>NUCLEOTIDE SEQUENCE</scope>
    <source>
        <strain evidence="8">VKM Ac-2007</strain>
    </source>
</reference>
<evidence type="ECO:0000256" key="4">
    <source>
        <dbReference type="ARBA" id="ARBA00023125"/>
    </source>
</evidence>
<dbReference type="PANTHER" id="PTHR43133">
    <property type="entry name" value="RNA POLYMERASE ECF-TYPE SIGMA FACTO"/>
    <property type="match status" value="1"/>
</dbReference>
<keyword evidence="3" id="KW-0731">Sigma factor</keyword>
<evidence type="ECO:0008006" key="10">
    <source>
        <dbReference type="Google" id="ProtNLM"/>
    </source>
</evidence>
<evidence type="ECO:0000259" key="7">
    <source>
        <dbReference type="Pfam" id="PF08281"/>
    </source>
</evidence>
<dbReference type="CDD" id="cd06171">
    <property type="entry name" value="Sigma70_r4"/>
    <property type="match status" value="1"/>
</dbReference>
<dbReference type="Gene3D" id="1.10.10.10">
    <property type="entry name" value="Winged helix-like DNA-binding domain superfamily/Winged helix DNA-binding domain"/>
    <property type="match status" value="1"/>
</dbReference>
<dbReference type="GO" id="GO:0006352">
    <property type="term" value="P:DNA-templated transcription initiation"/>
    <property type="evidence" value="ECO:0007669"/>
    <property type="project" value="InterPro"/>
</dbReference>
<keyword evidence="2" id="KW-0805">Transcription regulation</keyword>
<dbReference type="PANTHER" id="PTHR43133:SF8">
    <property type="entry name" value="RNA POLYMERASE SIGMA FACTOR HI_1459-RELATED"/>
    <property type="match status" value="1"/>
</dbReference>
<comment type="caution">
    <text evidence="8">The sequence shown here is derived from an EMBL/GenBank/DDBJ whole genome shotgun (WGS) entry which is preliminary data.</text>
</comment>
<accession>A0A9W6HY90</accession>
<dbReference type="InterPro" id="IPR013249">
    <property type="entry name" value="RNA_pol_sigma70_r4_t2"/>
</dbReference>
<dbReference type="Pfam" id="PF04542">
    <property type="entry name" value="Sigma70_r2"/>
    <property type="match status" value="1"/>
</dbReference>
<dbReference type="Pfam" id="PF08281">
    <property type="entry name" value="Sigma70_r4_2"/>
    <property type="match status" value="1"/>
</dbReference>
<dbReference type="GO" id="GO:0003677">
    <property type="term" value="F:DNA binding"/>
    <property type="evidence" value="ECO:0007669"/>
    <property type="project" value="UniProtKB-KW"/>
</dbReference>
<dbReference type="Proteomes" id="UP001143474">
    <property type="component" value="Unassembled WGS sequence"/>
</dbReference>
<dbReference type="InterPro" id="IPR007627">
    <property type="entry name" value="RNA_pol_sigma70_r2"/>
</dbReference>
<protein>
    <recommendedName>
        <fullName evidence="10">RNA polymerase subunit sigma-24</fullName>
    </recommendedName>
</protein>
<evidence type="ECO:0000256" key="5">
    <source>
        <dbReference type="ARBA" id="ARBA00023163"/>
    </source>
</evidence>
<dbReference type="NCBIfam" id="TIGR02937">
    <property type="entry name" value="sigma70-ECF"/>
    <property type="match status" value="1"/>
</dbReference>
<dbReference type="InterPro" id="IPR039425">
    <property type="entry name" value="RNA_pol_sigma-70-like"/>
</dbReference>
<proteinExistence type="inferred from homology"/>
<dbReference type="GO" id="GO:0016987">
    <property type="term" value="F:sigma factor activity"/>
    <property type="evidence" value="ECO:0007669"/>
    <property type="project" value="UniProtKB-KW"/>
</dbReference>
<sequence>MQDPRVPPGVRDRFEALYFACYPAVHRYALRRTDSVDDVADVIAETFLTAWRRLDDVPEGDAAVLWLYGTARRVLANHRRGELRRTALALRLRDELVVGQEVAPTDPQSDAVRAAFVTLAPGDREVLALACWEELTGPQIATVLGCSSTAVRLRLHRARKRLARLLDMTDEVPVMTAVKIAVKGESR</sequence>